<dbReference type="OrthoDB" id="2666573at2"/>
<evidence type="ECO:0000313" key="2">
    <source>
        <dbReference type="Proteomes" id="UP000036932"/>
    </source>
</evidence>
<name>A0A0M1N1U5_9BACL</name>
<protein>
    <recommendedName>
        <fullName evidence="3">DUF4367 domain-containing protein</fullName>
    </recommendedName>
</protein>
<dbReference type="PATRIC" id="fig|1705565.3.peg.1281"/>
<organism evidence="1 2">
    <name type="scientific">Paenibacillus solani</name>
    <dbReference type="NCBI Taxonomy" id="1705565"/>
    <lineage>
        <taxon>Bacteria</taxon>
        <taxon>Bacillati</taxon>
        <taxon>Bacillota</taxon>
        <taxon>Bacilli</taxon>
        <taxon>Bacillales</taxon>
        <taxon>Paenibacillaceae</taxon>
        <taxon>Paenibacillus</taxon>
    </lineage>
</organism>
<evidence type="ECO:0008006" key="3">
    <source>
        <dbReference type="Google" id="ProtNLM"/>
    </source>
</evidence>
<dbReference type="AlphaFoldDB" id="A0A0M1N1U5"/>
<keyword evidence="2" id="KW-1185">Reference proteome</keyword>
<gene>
    <name evidence="1" type="ORF">AM231_25465</name>
</gene>
<reference evidence="2" key="1">
    <citation type="submission" date="2015-08" db="EMBL/GenBank/DDBJ databases">
        <title>Genome sequencing project for genomic taxonomy and phylogenomics of Bacillus-like bacteria.</title>
        <authorList>
            <person name="Liu B."/>
            <person name="Wang J."/>
            <person name="Zhu Y."/>
            <person name="Liu G."/>
            <person name="Chen Q."/>
            <person name="Chen Z."/>
            <person name="Lan J."/>
            <person name="Che J."/>
            <person name="Ge C."/>
            <person name="Shi H."/>
            <person name="Pan Z."/>
            <person name="Liu X."/>
        </authorList>
    </citation>
    <scope>NUCLEOTIDE SEQUENCE [LARGE SCALE GENOMIC DNA]</scope>
    <source>
        <strain evidence="2">FJAT-22460</strain>
    </source>
</reference>
<dbReference type="Proteomes" id="UP000036932">
    <property type="component" value="Unassembled WGS sequence"/>
</dbReference>
<dbReference type="RefSeq" id="WP_054405168.1">
    <property type="nucleotide sequence ID" value="NZ_LIUT01000008.1"/>
</dbReference>
<dbReference type="EMBL" id="LIUT01000008">
    <property type="protein sequence ID" value="KOR76000.1"/>
    <property type="molecule type" value="Genomic_DNA"/>
</dbReference>
<evidence type="ECO:0000313" key="1">
    <source>
        <dbReference type="EMBL" id="KOR76000.1"/>
    </source>
</evidence>
<accession>A0A0M1N1U5</accession>
<sequence length="198" mass="21887">MKKQVAIVALSSLLILGGGGFAYYSYAAEVEQEVQNSTVEMFQTTEQTIEIKQETTVGPGVPPEGLVDIIDIPAADIHIPLPEDKLSLQSSELTLNNFQAIQREYGLHLRSLFTTADGDQIRVSQTDTRKDISAVIESLKNSYLETVELTEINGFTTLYVDGEFRKVVHLISNDHLFTVASSTATLDQLMDIAKQIHE</sequence>
<proteinExistence type="predicted"/>
<comment type="caution">
    <text evidence="1">The sequence shown here is derived from an EMBL/GenBank/DDBJ whole genome shotgun (WGS) entry which is preliminary data.</text>
</comment>